<dbReference type="SUPFAM" id="SSF54236">
    <property type="entry name" value="Ubiquitin-like"/>
    <property type="match status" value="1"/>
</dbReference>
<evidence type="ECO:0000256" key="2">
    <source>
        <dbReference type="ARBA" id="ARBA00022816"/>
    </source>
</evidence>
<evidence type="ECO:0000256" key="6">
    <source>
        <dbReference type="ARBA" id="ARBA00023242"/>
    </source>
</evidence>
<evidence type="ECO:0000256" key="1">
    <source>
        <dbReference type="ARBA" id="ARBA00022448"/>
    </source>
</evidence>
<dbReference type="GO" id="GO:0006406">
    <property type="term" value="P:mRNA export from nucleus"/>
    <property type="evidence" value="ECO:0007669"/>
    <property type="project" value="TreeGrafter"/>
</dbReference>
<dbReference type="Gene3D" id="1.10.3450.20">
    <property type="match status" value="1"/>
</dbReference>
<reference evidence="8" key="2">
    <citation type="submission" date="2011-02" db="EMBL/GenBank/DDBJ databases">
        <authorList>
            <person name="MacLean D."/>
        </authorList>
    </citation>
    <scope>NUCLEOTIDE SEQUENCE</scope>
</reference>
<keyword evidence="1 7" id="KW-0813">Transport</keyword>
<dbReference type="HOGENOM" id="CLU_301386_0_0_1"/>
<dbReference type="InterPro" id="IPR029071">
    <property type="entry name" value="Ubiquitin-like_domsf"/>
</dbReference>
<dbReference type="GO" id="GO:0031965">
    <property type="term" value="C:nuclear membrane"/>
    <property type="evidence" value="ECO:0007669"/>
    <property type="project" value="UniProtKB-SubCell"/>
</dbReference>
<sequence>MEAPFPPTSSSLKSSMRPRRDRIQRLIDHADDSLQLLASFDEFSASTVETQCEISLSEDVQEAVPVSSNFYSTDTIDTKVASTPSQTNRSIEPMVQEDLASREMDRSVRAEMLHIKAHFPDQSVEYIDIDPNSATIRDIKHAFCAKRNTETAFGFSVDQAQVMFDRNLVQDDWLVADCGVHFNGSIHIVRRSMYQSIRNDQVSSLASSTSIQTSHMVPASVGKALSRRVRPEETLFANMLADFHQTAPEAEDQKSFCDKLLCGYVDVLDAQIKRMKVKQGRGSADAFLNPALSMRSSQEFSTSKAMQSAADIKQLMDERNTWKLLYQLRQADVMLESLDSISAKMSSIDLGSALHIGMTEDQAVELLESHNTTFRVLRAVKDWLEDLAAEEELPNLEKRKGIAPRTLRSLKQGTYLGLPCSKSECHTIDLDPDATLRAGDAPFVDDDLEDEALLMKCLWKCVRSGQLERAIDVCIERGQAWRAASLSGGTPVGASPEQDASISRWGNPFRPLWKSICWRFSNLDTPGKMVKSNSKIALRYEKAIYAALGGNAQVLIQSPVCDSWEDHCWALVQAITESQVDKILLELCKVKLQSSTMLVANTKRHMAIFTNLIEKTNEFGKYEKNVDFLFDDLMECNHERVRTQANEPFRRVQGRLVSNKIGSIMAETLKTVVLGQDAQQYDWNLHLDDDTLVPADAVPVQFLRFAAHFVLFMGFTQQLEGHFKAGHMIVKMYIRHLTKHAQLHLVPIYISPLPDDALVELYCQILLQIDSHTEMETCLRRMLQYLSMKHVSEIVFVTVESKLCRLFCAIHPDASTAHIDIQVRERTNDGVTALDRQRMDTLQVLYMYQQHRAQALIQMNRIAREFILEKNLAAFQELFKAYDRDDSIGIIQMHQNEQLLSQEDSNRQNRQNDYMDRCIREHLCWKSLSQVFEAFYSWRTILARTESSTYHEEKEFVTELMYHVSRAITSFIDTVHFENGWMCRCFLLEEEEKQRRIRQYCLPIIVFDFHFLLYESSRAILRLEHYPMESRCQLARPLAEKALEIADFVADEHYQVSDAFTTEQCQKLVICFGSSANQLLFMENP</sequence>
<dbReference type="EMBL" id="FR824210">
    <property type="protein sequence ID" value="CCA22713.1"/>
    <property type="molecule type" value="Genomic_DNA"/>
</dbReference>
<comment type="subunit">
    <text evidence="7">Part of the nuclear pore complex (NPC).</text>
</comment>
<dbReference type="InterPro" id="IPR007252">
    <property type="entry name" value="Nup84/Nup107"/>
</dbReference>
<dbReference type="AlphaFoldDB" id="F0WN26"/>
<dbReference type="Gene3D" id="1.20.190.50">
    <property type="match status" value="1"/>
</dbReference>
<comment type="similarity">
    <text evidence="7">Belongs to the nucleoporin Nup84/Nup107 family.</text>
</comment>
<keyword evidence="7" id="KW-0472">Membrane</keyword>
<dbReference type="GO" id="GO:0031080">
    <property type="term" value="C:nuclear pore outer ring"/>
    <property type="evidence" value="ECO:0007669"/>
    <property type="project" value="TreeGrafter"/>
</dbReference>
<dbReference type="GO" id="GO:0017056">
    <property type="term" value="F:structural constituent of nuclear pore"/>
    <property type="evidence" value="ECO:0007669"/>
    <property type="project" value="UniProtKB-UniRule"/>
</dbReference>
<dbReference type="CDD" id="cd17039">
    <property type="entry name" value="Ubl_ubiquitin_like"/>
    <property type="match status" value="1"/>
</dbReference>
<gene>
    <name evidence="8" type="primary">AlNc14C165G7858</name>
    <name evidence="8" type="ORF">ALNC14_088560</name>
</gene>
<keyword evidence="5 7" id="KW-0906">Nuclear pore complex</keyword>
<organism evidence="8">
    <name type="scientific">Albugo laibachii Nc14</name>
    <dbReference type="NCBI Taxonomy" id="890382"/>
    <lineage>
        <taxon>Eukaryota</taxon>
        <taxon>Sar</taxon>
        <taxon>Stramenopiles</taxon>
        <taxon>Oomycota</taxon>
        <taxon>Peronosporomycetes</taxon>
        <taxon>Albuginales</taxon>
        <taxon>Albuginaceae</taxon>
        <taxon>Albugo</taxon>
    </lineage>
</organism>
<evidence type="ECO:0000256" key="3">
    <source>
        <dbReference type="ARBA" id="ARBA00022927"/>
    </source>
</evidence>
<evidence type="ECO:0000256" key="7">
    <source>
        <dbReference type="RuleBase" id="RU365072"/>
    </source>
</evidence>
<dbReference type="GO" id="GO:0000973">
    <property type="term" value="P:post-transcriptional tethering of RNA polymerase II gene DNA at nuclear periphery"/>
    <property type="evidence" value="ECO:0007669"/>
    <property type="project" value="TreeGrafter"/>
</dbReference>
<evidence type="ECO:0000256" key="5">
    <source>
        <dbReference type="ARBA" id="ARBA00023132"/>
    </source>
</evidence>
<dbReference type="PANTHER" id="PTHR13003">
    <property type="entry name" value="NUP107-RELATED"/>
    <property type="match status" value="1"/>
</dbReference>
<proteinExistence type="inferred from homology"/>
<accession>F0WN26</accession>
<keyword evidence="2" id="KW-0509">mRNA transport</keyword>
<comment type="function">
    <text evidence="7">Functions as a component of the nuclear pore complex (NPC).</text>
</comment>
<reference evidence="8" key="1">
    <citation type="journal article" date="2011" name="PLoS Biol.">
        <title>Gene gain and loss during evolution of obligate parasitism in the white rust pathogen of Arabidopsis thaliana.</title>
        <authorList>
            <person name="Kemen E."/>
            <person name="Gardiner A."/>
            <person name="Schultz-Larsen T."/>
            <person name="Kemen A.C."/>
            <person name="Balmuth A.L."/>
            <person name="Robert-Seilaniantz A."/>
            <person name="Bailey K."/>
            <person name="Holub E."/>
            <person name="Studholme D.J."/>
            <person name="Maclean D."/>
            <person name="Jones J.D."/>
        </authorList>
    </citation>
    <scope>NUCLEOTIDE SEQUENCE</scope>
</reference>
<keyword evidence="6 7" id="KW-0539">Nucleus</keyword>
<dbReference type="PANTHER" id="PTHR13003:SF2">
    <property type="entry name" value="NUCLEAR PORE COMPLEX PROTEIN NUP107"/>
    <property type="match status" value="1"/>
</dbReference>
<protein>
    <recommendedName>
        <fullName evidence="7">Nuclear pore complex protein</fullName>
    </recommendedName>
</protein>
<name>F0WN26_9STRA</name>
<keyword evidence="3" id="KW-0653">Protein transport</keyword>
<dbReference type="GO" id="GO:0006606">
    <property type="term" value="P:protein import into nucleus"/>
    <property type="evidence" value="ECO:0007669"/>
    <property type="project" value="TreeGrafter"/>
</dbReference>
<evidence type="ECO:0000313" key="8">
    <source>
        <dbReference type="EMBL" id="CCA22713.1"/>
    </source>
</evidence>
<comment type="subcellular location">
    <subcellularLocation>
        <location evidence="7">Nucleus</location>
        <location evidence="7">Nuclear pore complex</location>
    </subcellularLocation>
    <subcellularLocation>
        <location evidence="7">Nucleus membrane</location>
    </subcellularLocation>
</comment>
<dbReference type="Pfam" id="PF04121">
    <property type="entry name" value="Nup84_Nup100"/>
    <property type="match status" value="1"/>
</dbReference>
<evidence type="ECO:0000256" key="4">
    <source>
        <dbReference type="ARBA" id="ARBA00023010"/>
    </source>
</evidence>
<keyword evidence="4 7" id="KW-0811">Translocation</keyword>